<dbReference type="PANTHER" id="PTHR47926:SF511">
    <property type="entry name" value="PENTATRICOPEPTIDE REPEAT-CONTAINING PROTEIN"/>
    <property type="match status" value="1"/>
</dbReference>
<dbReference type="PROSITE" id="PS51375">
    <property type="entry name" value="PPR"/>
    <property type="match status" value="3"/>
</dbReference>
<evidence type="ECO:0000259" key="3">
    <source>
        <dbReference type="PROSITE" id="PS50146"/>
    </source>
</evidence>
<dbReference type="Pfam" id="PF20431">
    <property type="entry name" value="E_motif"/>
    <property type="match status" value="1"/>
</dbReference>
<dbReference type="InterPro" id="IPR045540">
    <property type="entry name" value="YegS/DAGK_C"/>
</dbReference>
<dbReference type="GO" id="GO:0003723">
    <property type="term" value="F:RNA binding"/>
    <property type="evidence" value="ECO:0007669"/>
    <property type="project" value="InterPro"/>
</dbReference>
<proteinExistence type="predicted"/>
<dbReference type="InterPro" id="IPR046960">
    <property type="entry name" value="PPR_At4g14850-like_plant"/>
</dbReference>
<dbReference type="Proteomes" id="UP000631114">
    <property type="component" value="Unassembled WGS sequence"/>
</dbReference>
<dbReference type="FunFam" id="1.25.40.10:FF:000090">
    <property type="entry name" value="Pentatricopeptide repeat-containing protein, chloroplastic"/>
    <property type="match status" value="1"/>
</dbReference>
<dbReference type="Pfam" id="PF00781">
    <property type="entry name" value="DAGK_cat"/>
    <property type="match status" value="1"/>
</dbReference>
<dbReference type="NCBIfam" id="TIGR00756">
    <property type="entry name" value="PPR"/>
    <property type="match status" value="2"/>
</dbReference>
<feature type="domain" description="DAGKc" evidence="3">
    <location>
        <begin position="602"/>
        <end position="758"/>
    </location>
</feature>
<dbReference type="Gene3D" id="2.60.200.40">
    <property type="match status" value="1"/>
</dbReference>
<dbReference type="Pfam" id="PF13041">
    <property type="entry name" value="PPR_2"/>
    <property type="match status" value="2"/>
</dbReference>
<feature type="repeat" description="PPR" evidence="2">
    <location>
        <begin position="66"/>
        <end position="100"/>
    </location>
</feature>
<organism evidence="4 5">
    <name type="scientific">Coptis chinensis</name>
    <dbReference type="NCBI Taxonomy" id="261450"/>
    <lineage>
        <taxon>Eukaryota</taxon>
        <taxon>Viridiplantae</taxon>
        <taxon>Streptophyta</taxon>
        <taxon>Embryophyta</taxon>
        <taxon>Tracheophyta</taxon>
        <taxon>Spermatophyta</taxon>
        <taxon>Magnoliopsida</taxon>
        <taxon>Ranunculales</taxon>
        <taxon>Ranunculaceae</taxon>
        <taxon>Coptidoideae</taxon>
        <taxon>Coptis</taxon>
    </lineage>
</organism>
<name>A0A835IAA8_9MAGN</name>
<gene>
    <name evidence="4" type="ORF">IFM89_015465</name>
</gene>
<sequence length="927" mass="101852">MMSGCGRDMRRNGNVGVLFFKRMLFDMVEPNYITFISLVSRCVELHDIETGKQLHCFIVKFMLSSNHVVCSALVDLYGKCGLVEDARRLFNRILPKDLMLWNVMISCYTLNGLGENAMGIFELLRSEGLNGDDFTFSSLLCSCGIMGSGDLGKQIHGLIIRLSFDVDMLVSSALVDMYVKTDFVVDGRKAFNAMTTRNVVSWTTMIVGYGRHGNGKEAMQLLTEMLQGDFVPDELTLASILSSCATLAAIAEITQVHAHVTKKGLDAFLSIGNALINAYSKCGSIASAFQSFSSIKEPNLITWSSIISAYAFHGLARKAVQIFEEMLSKGVSPDRIAFLGVLSACSHGGLVDEGFHYFGSMTNNHQIVPGLEHYACLIDLLGRAGNLDRAYDILENMPIEPGANVLGAFIGACKAHGNIRLAVLAAEKLFKLEPEDPVSYTLVSNIYAFVGRWVDVARVRKLMRSRCDHKVPGCSWIEVGGKVHTFSKVRCSHICTCIINHLYVIASATRTTNSNKGPKSSSSKSQKQLKSKQENLYKIKSCKPNPFLNRTQAAINHKLKKKMVYTIAIALGVKPFFPTVITAQQDLSPSFYKKSSSSSSSTRKGDLIFVVNPKGANGRTGKEWKKLLPFVRSRLGKDLNICESLTSGPCHAIDITREAIREGAEAVVAVGGDGTLHEVINGFFWAGKPVSAHDKEVTCTTSLGGFDYTVPSLQLIPLGTGSDFARTFGWKDDPREAVERIARGLKSRIDIGVISGESGEPHYFVNVADIHLSAKAGYYASRHKKFGNLCYVIGALQGFSGHTNRDLRIKVDEGEWEVFPQVTALCMGNAKFFGGGMKITPNANPYNGNFEVVILQNFKWYDFVFKLHKLYSGTHLSEENVCSRSVQSIEVEEIEGGSGVYVQSDGEHLGFLPRKFHILPAAVEMLC</sequence>
<dbReference type="FunFam" id="1.25.40.10:FF:000343">
    <property type="entry name" value="Pentatricopeptide repeat-containing protein At3g58590"/>
    <property type="match status" value="1"/>
</dbReference>
<evidence type="ECO:0000313" key="5">
    <source>
        <dbReference type="Proteomes" id="UP000631114"/>
    </source>
</evidence>
<dbReference type="GO" id="GO:0016301">
    <property type="term" value="F:kinase activity"/>
    <property type="evidence" value="ECO:0007669"/>
    <property type="project" value="InterPro"/>
</dbReference>
<dbReference type="InterPro" id="IPR011990">
    <property type="entry name" value="TPR-like_helical_dom_sf"/>
</dbReference>
<dbReference type="InterPro" id="IPR002885">
    <property type="entry name" value="PPR_rpt"/>
</dbReference>
<accession>A0A835IAA8</accession>
<keyword evidence="1" id="KW-0677">Repeat</keyword>
<feature type="repeat" description="PPR" evidence="2">
    <location>
        <begin position="198"/>
        <end position="232"/>
    </location>
</feature>
<dbReference type="OrthoDB" id="1851890at2759"/>
<dbReference type="FunFam" id="1.25.40.10:FF:000436">
    <property type="entry name" value="Pentatricopeptide repeat-containing protein At5g39350 family"/>
    <property type="match status" value="1"/>
</dbReference>
<dbReference type="InterPro" id="IPR046848">
    <property type="entry name" value="E_motif"/>
</dbReference>
<dbReference type="PROSITE" id="PS50146">
    <property type="entry name" value="DAGK"/>
    <property type="match status" value="1"/>
</dbReference>
<reference evidence="4 5" key="1">
    <citation type="submission" date="2020-10" db="EMBL/GenBank/DDBJ databases">
        <title>The Coptis chinensis genome and diversification of protoberbering-type alkaloids.</title>
        <authorList>
            <person name="Wang B."/>
            <person name="Shu S."/>
            <person name="Song C."/>
            <person name="Liu Y."/>
        </authorList>
    </citation>
    <scope>NUCLEOTIDE SEQUENCE [LARGE SCALE GENOMIC DNA]</scope>
    <source>
        <strain evidence="4">HL-2020</strain>
        <tissue evidence="4">Leaf</tissue>
    </source>
</reference>
<dbReference type="Pfam" id="PF01535">
    <property type="entry name" value="PPR"/>
    <property type="match status" value="4"/>
</dbReference>
<feature type="repeat" description="PPR" evidence="2">
    <location>
        <begin position="299"/>
        <end position="333"/>
    </location>
</feature>
<dbReference type="InterPro" id="IPR017438">
    <property type="entry name" value="ATP-NAD_kinase_N"/>
</dbReference>
<keyword evidence="5" id="KW-1185">Reference proteome</keyword>
<dbReference type="Gene3D" id="3.40.50.10330">
    <property type="entry name" value="Probable inorganic polyphosphate/atp-NAD kinase, domain 1"/>
    <property type="match status" value="1"/>
</dbReference>
<evidence type="ECO:0000256" key="2">
    <source>
        <dbReference type="PROSITE-ProRule" id="PRU00708"/>
    </source>
</evidence>
<dbReference type="GO" id="GO:0009451">
    <property type="term" value="P:RNA modification"/>
    <property type="evidence" value="ECO:0007669"/>
    <property type="project" value="InterPro"/>
</dbReference>
<dbReference type="SMART" id="SM00046">
    <property type="entry name" value="DAGKc"/>
    <property type="match status" value="1"/>
</dbReference>
<dbReference type="SUPFAM" id="SSF111331">
    <property type="entry name" value="NAD kinase/diacylglycerol kinase-like"/>
    <property type="match status" value="1"/>
</dbReference>
<dbReference type="EMBL" id="JADFTS010000003">
    <property type="protein sequence ID" value="KAF9614146.1"/>
    <property type="molecule type" value="Genomic_DNA"/>
</dbReference>
<protein>
    <recommendedName>
        <fullName evidence="3">DAGKc domain-containing protein</fullName>
    </recommendedName>
</protein>
<dbReference type="PANTHER" id="PTHR47926">
    <property type="entry name" value="PENTATRICOPEPTIDE REPEAT-CONTAINING PROTEIN"/>
    <property type="match status" value="1"/>
</dbReference>
<dbReference type="AlphaFoldDB" id="A0A835IAA8"/>
<dbReference type="Gene3D" id="1.25.40.10">
    <property type="entry name" value="Tetratricopeptide repeat domain"/>
    <property type="match status" value="3"/>
</dbReference>
<dbReference type="InterPro" id="IPR016064">
    <property type="entry name" value="NAD/diacylglycerol_kinase_sf"/>
</dbReference>
<evidence type="ECO:0000313" key="4">
    <source>
        <dbReference type="EMBL" id="KAF9614146.1"/>
    </source>
</evidence>
<evidence type="ECO:0000256" key="1">
    <source>
        <dbReference type="ARBA" id="ARBA00022737"/>
    </source>
</evidence>
<comment type="caution">
    <text evidence="4">The sequence shown here is derived from an EMBL/GenBank/DDBJ whole genome shotgun (WGS) entry which is preliminary data.</text>
</comment>
<dbReference type="InterPro" id="IPR001206">
    <property type="entry name" value="Diacylglycerol_kinase_cat_dom"/>
</dbReference>
<dbReference type="Pfam" id="PF19279">
    <property type="entry name" value="YegS_C"/>
    <property type="match status" value="1"/>
</dbReference>